<feature type="transmembrane region" description="Helical" evidence="8">
    <location>
        <begin position="390"/>
        <end position="409"/>
    </location>
</feature>
<dbReference type="GO" id="GO:0015648">
    <property type="term" value="F:lipid-linked peptidoglycan transporter activity"/>
    <property type="evidence" value="ECO:0007669"/>
    <property type="project" value="UniProtKB-UniRule"/>
</dbReference>
<comment type="similarity">
    <text evidence="8 9">Belongs to the MurJ/MviN family.</text>
</comment>
<dbReference type="AlphaFoldDB" id="A0A2G9YQ55"/>
<dbReference type="InterPro" id="IPR004268">
    <property type="entry name" value="MurJ"/>
</dbReference>
<evidence type="ECO:0000256" key="5">
    <source>
        <dbReference type="ARBA" id="ARBA00022984"/>
    </source>
</evidence>
<proteinExistence type="inferred from homology"/>
<feature type="transmembrane region" description="Helical" evidence="8">
    <location>
        <begin position="252"/>
        <end position="275"/>
    </location>
</feature>
<dbReference type="GO" id="GO:0034204">
    <property type="term" value="P:lipid translocation"/>
    <property type="evidence" value="ECO:0007669"/>
    <property type="project" value="TreeGrafter"/>
</dbReference>
<feature type="transmembrane region" description="Helical" evidence="8">
    <location>
        <begin position="97"/>
        <end position="121"/>
    </location>
</feature>
<keyword evidence="6 8" id="KW-1133">Transmembrane helix</keyword>
<keyword evidence="3 8" id="KW-0812">Transmembrane</keyword>
<feature type="transmembrane region" description="Helical" evidence="8">
    <location>
        <begin position="448"/>
        <end position="473"/>
    </location>
</feature>
<accession>A0A2G9YQ55</accession>
<dbReference type="GO" id="GO:0008360">
    <property type="term" value="P:regulation of cell shape"/>
    <property type="evidence" value="ECO:0007669"/>
    <property type="project" value="UniProtKB-UniRule"/>
</dbReference>
<dbReference type="InterPro" id="IPR051050">
    <property type="entry name" value="Lipid_II_flippase_MurJ/MviN"/>
</dbReference>
<feature type="transmembrane region" description="Helical" evidence="8">
    <location>
        <begin position="167"/>
        <end position="187"/>
    </location>
</feature>
<comment type="function">
    <text evidence="8 9">Involved in peptidoglycan biosynthesis. Transports lipid-linked peptidoglycan precursors from the inner to the outer leaflet of the cytoplasmic membrane.</text>
</comment>
<evidence type="ECO:0000256" key="6">
    <source>
        <dbReference type="ARBA" id="ARBA00022989"/>
    </source>
</evidence>
<evidence type="ECO:0000256" key="2">
    <source>
        <dbReference type="ARBA" id="ARBA00022475"/>
    </source>
</evidence>
<comment type="pathway">
    <text evidence="8">Cell wall biogenesis; peptidoglycan biosynthesis.</text>
</comment>
<feature type="transmembrane region" description="Helical" evidence="8">
    <location>
        <begin position="320"/>
        <end position="339"/>
    </location>
</feature>
<reference evidence="10 11" key="1">
    <citation type="submission" date="2017-09" db="EMBL/GenBank/DDBJ databases">
        <title>Depth-based differentiation of microbial function through sediment-hosted aquifers and enrichment of novel symbionts in the deep terrestrial subsurface.</title>
        <authorList>
            <person name="Probst A.J."/>
            <person name="Ladd B."/>
            <person name="Jarett J.K."/>
            <person name="Geller-Mcgrath D.E."/>
            <person name="Sieber C.M."/>
            <person name="Emerson J.B."/>
            <person name="Anantharaman K."/>
            <person name="Thomas B.C."/>
            <person name="Malmstrom R."/>
            <person name="Stieglmeier M."/>
            <person name="Klingl A."/>
            <person name="Woyke T."/>
            <person name="Ryan C.M."/>
            <person name="Banfield J.F."/>
        </authorList>
    </citation>
    <scope>NUCLEOTIDE SEQUENCE [LARGE SCALE GENOMIC DNA]</scope>
    <source>
        <strain evidence="10">CG23_combo_of_CG06-09_8_20_14_all_40_13</strain>
    </source>
</reference>
<feature type="transmembrane region" description="Helical" evidence="8">
    <location>
        <begin position="20"/>
        <end position="41"/>
    </location>
</feature>
<feature type="transmembrane region" description="Helical" evidence="8">
    <location>
        <begin position="359"/>
        <end position="378"/>
    </location>
</feature>
<evidence type="ECO:0000256" key="8">
    <source>
        <dbReference type="HAMAP-Rule" id="MF_02078"/>
    </source>
</evidence>
<organism evidence="10 11">
    <name type="scientific">Candidatus Nealsonbacteria bacterium CG23_combo_of_CG06-09_8_20_14_all_40_13</name>
    <dbReference type="NCBI Taxonomy" id="1974724"/>
    <lineage>
        <taxon>Bacteria</taxon>
        <taxon>Candidatus Nealsoniibacteriota</taxon>
    </lineage>
</organism>
<feature type="transmembrane region" description="Helical" evidence="8">
    <location>
        <begin position="281"/>
        <end position="299"/>
    </location>
</feature>
<evidence type="ECO:0000256" key="7">
    <source>
        <dbReference type="ARBA" id="ARBA00023136"/>
    </source>
</evidence>
<dbReference type="HAMAP" id="MF_02078">
    <property type="entry name" value="MurJ_MviN"/>
    <property type="match status" value="1"/>
</dbReference>
<keyword evidence="4 8" id="KW-0133">Cell shape</keyword>
<dbReference type="PIRSF" id="PIRSF002869">
    <property type="entry name" value="MviN"/>
    <property type="match status" value="1"/>
</dbReference>
<feature type="transmembrane region" description="Helical" evidence="8">
    <location>
        <begin position="415"/>
        <end position="436"/>
    </location>
</feature>
<dbReference type="PANTHER" id="PTHR47019">
    <property type="entry name" value="LIPID II FLIPPASE MURJ"/>
    <property type="match status" value="1"/>
</dbReference>
<dbReference type="CDD" id="cd13123">
    <property type="entry name" value="MATE_MurJ_like"/>
    <property type="match status" value="1"/>
</dbReference>
<evidence type="ECO:0000313" key="10">
    <source>
        <dbReference type="EMBL" id="PIP21377.1"/>
    </source>
</evidence>
<keyword evidence="5 8" id="KW-0573">Peptidoglycan synthesis</keyword>
<dbReference type="UniPathway" id="UPA00219"/>
<dbReference type="GO" id="GO:0071555">
    <property type="term" value="P:cell wall organization"/>
    <property type="evidence" value="ECO:0007669"/>
    <property type="project" value="UniProtKB-UniRule"/>
</dbReference>
<evidence type="ECO:0000256" key="4">
    <source>
        <dbReference type="ARBA" id="ARBA00022960"/>
    </source>
</evidence>
<dbReference type="EMBL" id="PCRM01000044">
    <property type="protein sequence ID" value="PIP21377.1"/>
    <property type="molecule type" value="Genomic_DNA"/>
</dbReference>
<dbReference type="NCBIfam" id="TIGR01695">
    <property type="entry name" value="murJ_mviN"/>
    <property type="match status" value="1"/>
</dbReference>
<evidence type="ECO:0000256" key="9">
    <source>
        <dbReference type="PIRNR" id="PIRNR002869"/>
    </source>
</evidence>
<feature type="transmembrane region" description="Helical" evidence="8">
    <location>
        <begin position="485"/>
        <end position="507"/>
    </location>
</feature>
<evidence type="ECO:0000313" key="11">
    <source>
        <dbReference type="Proteomes" id="UP000231567"/>
    </source>
</evidence>
<dbReference type="GO" id="GO:0009252">
    <property type="term" value="P:peptidoglycan biosynthetic process"/>
    <property type="evidence" value="ECO:0007669"/>
    <property type="project" value="UniProtKB-UniRule"/>
</dbReference>
<evidence type="ECO:0000256" key="3">
    <source>
        <dbReference type="ARBA" id="ARBA00022692"/>
    </source>
</evidence>
<protein>
    <recommendedName>
        <fullName evidence="8">Probable lipid II flippase MurJ</fullName>
    </recommendedName>
</protein>
<keyword evidence="7 8" id="KW-0472">Membrane</keyword>
<evidence type="ECO:0000256" key="1">
    <source>
        <dbReference type="ARBA" id="ARBA00004651"/>
    </source>
</evidence>
<comment type="subcellular location">
    <subcellularLocation>
        <location evidence="1 8">Cell membrane</location>
        <topology evidence="1 8">Multi-pass membrane protein</topology>
    </subcellularLocation>
</comment>
<gene>
    <name evidence="10" type="primary">mviN</name>
    <name evidence="8" type="synonym">murJ</name>
    <name evidence="10" type="ORF">COX39_03400</name>
</gene>
<name>A0A2G9YQ55_9BACT</name>
<comment type="caution">
    <text evidence="10">The sequence shown here is derived from an EMBL/GenBank/DDBJ whole genome shotgun (WGS) entry which is preliminary data.</text>
</comment>
<feature type="transmembrane region" description="Helical" evidence="8">
    <location>
        <begin position="61"/>
        <end position="85"/>
    </location>
</feature>
<sequence length="518" mass="57603">MMKFFKNYIGGQNSLKGASLILIITLFLSNILGVVRDHYLAQKIPTSLLDTYYAAFRLPDLIFNLMILGAITSAFIPVFTSYIWQNRTKDGWYVANVFLNMALIAVILACIILFIIMPYLVPVLVPKFDLEKQEITLKLSRLMLLSPVFFGFSYIFGGILNSYKRFLAYSVAPLFYNLSIIVATLFLSGRYSVYGVAFGVVAGAFLHMVVQLPAAYSLGFRWRLVWDPLCQGARRILKLMVPRTIGLASQQLLLLVYTAIGSALGGGAVAIFNLADNIQTMPTVVFGTAFATAVFPLLSETVSLKDDEKFSYYFNRILRTVLFFLIPLSVGMILLRTQIVRLILGSGHFGWEQTILTSQTLGFFAISLVAQGSIPLLARAFYARQNTKTPMTISIISGLLSIIFGYIFAKTLGVAGLALAFSLGSFLNALLLYILFQKDNKTIQASVIFIFVAKVILMSLLMAVAIQLSKYILAPVVDMHRFWGIFVQTFGAATVGILVYFVLAWIFKLKEVRANGQR</sequence>
<dbReference type="PANTHER" id="PTHR47019:SF1">
    <property type="entry name" value="LIPID II FLIPPASE MURJ"/>
    <property type="match status" value="1"/>
</dbReference>
<dbReference type="Pfam" id="PF03023">
    <property type="entry name" value="MurJ"/>
    <property type="match status" value="1"/>
</dbReference>
<keyword evidence="2 8" id="KW-1003">Cell membrane</keyword>
<dbReference type="PRINTS" id="PR01806">
    <property type="entry name" value="VIRFACTRMVIN"/>
</dbReference>
<dbReference type="GO" id="GO:0005886">
    <property type="term" value="C:plasma membrane"/>
    <property type="evidence" value="ECO:0007669"/>
    <property type="project" value="UniProtKB-SubCell"/>
</dbReference>
<keyword evidence="8 9" id="KW-0813">Transport</keyword>
<dbReference type="Proteomes" id="UP000231567">
    <property type="component" value="Unassembled WGS sequence"/>
</dbReference>
<feature type="transmembrane region" description="Helical" evidence="8">
    <location>
        <begin position="193"/>
        <end position="216"/>
    </location>
</feature>
<feature type="transmembrane region" description="Helical" evidence="8">
    <location>
        <begin position="141"/>
        <end position="160"/>
    </location>
</feature>
<keyword evidence="8 9" id="KW-0961">Cell wall biogenesis/degradation</keyword>